<protein>
    <submittedName>
        <fullName evidence="1">Uncharacterized protein</fullName>
    </submittedName>
</protein>
<evidence type="ECO:0000313" key="2">
    <source>
        <dbReference type="Proteomes" id="UP000325440"/>
    </source>
</evidence>
<sequence>MTDICYNTSSYDQSSSNKTSVFTVFEKKRQYLLSKKYVCDNNIGISNMKVDQLCKLSNIFNASKFINIIIVYKGLSSKKFCVPATTKVEISKMEQTNPKNLLNCHSIYLFWCLMRGLSSM</sequence>
<proteinExistence type="predicted"/>
<accession>A0A5E4M539</accession>
<dbReference type="Proteomes" id="UP000325440">
    <property type="component" value="Unassembled WGS sequence"/>
</dbReference>
<keyword evidence="2" id="KW-1185">Reference proteome</keyword>
<organism evidence="1 2">
    <name type="scientific">Cinara cedri</name>
    <dbReference type="NCBI Taxonomy" id="506608"/>
    <lineage>
        <taxon>Eukaryota</taxon>
        <taxon>Metazoa</taxon>
        <taxon>Ecdysozoa</taxon>
        <taxon>Arthropoda</taxon>
        <taxon>Hexapoda</taxon>
        <taxon>Insecta</taxon>
        <taxon>Pterygota</taxon>
        <taxon>Neoptera</taxon>
        <taxon>Paraneoptera</taxon>
        <taxon>Hemiptera</taxon>
        <taxon>Sternorrhyncha</taxon>
        <taxon>Aphidomorpha</taxon>
        <taxon>Aphidoidea</taxon>
        <taxon>Aphididae</taxon>
        <taxon>Lachninae</taxon>
        <taxon>Cinara</taxon>
    </lineage>
</organism>
<name>A0A5E4M539_9HEMI</name>
<dbReference type="AlphaFoldDB" id="A0A5E4M539"/>
<dbReference type="EMBL" id="CABPRJ010000064">
    <property type="protein sequence ID" value="VVC27143.1"/>
    <property type="molecule type" value="Genomic_DNA"/>
</dbReference>
<reference evidence="1 2" key="1">
    <citation type="submission" date="2019-08" db="EMBL/GenBank/DDBJ databases">
        <authorList>
            <person name="Alioto T."/>
            <person name="Alioto T."/>
            <person name="Gomez Garrido J."/>
        </authorList>
    </citation>
    <scope>NUCLEOTIDE SEQUENCE [LARGE SCALE GENOMIC DNA]</scope>
</reference>
<gene>
    <name evidence="1" type="ORF">CINCED_3A022596</name>
</gene>
<evidence type="ECO:0000313" key="1">
    <source>
        <dbReference type="EMBL" id="VVC27143.1"/>
    </source>
</evidence>